<accession>A0A9P9EFQ9</accession>
<evidence type="ECO:0000259" key="1">
    <source>
        <dbReference type="Pfam" id="PF07985"/>
    </source>
</evidence>
<dbReference type="Pfam" id="PF07985">
    <property type="entry name" value="SRR1"/>
    <property type="match status" value="1"/>
</dbReference>
<evidence type="ECO:0000313" key="2">
    <source>
        <dbReference type="EMBL" id="KAH7137460.1"/>
    </source>
</evidence>
<feature type="domain" description="SRR1-like" evidence="1">
    <location>
        <begin position="139"/>
        <end position="258"/>
    </location>
</feature>
<dbReference type="Proteomes" id="UP000717696">
    <property type="component" value="Unassembled WGS sequence"/>
</dbReference>
<dbReference type="OrthoDB" id="5230585at2759"/>
<name>A0A9P9EFQ9_9HYPO</name>
<protein>
    <recommendedName>
        <fullName evidence="1">SRR1-like domain-containing protein</fullName>
    </recommendedName>
</protein>
<dbReference type="EMBL" id="JAGMUU010000015">
    <property type="protein sequence ID" value="KAH7137460.1"/>
    <property type="molecule type" value="Genomic_DNA"/>
</dbReference>
<evidence type="ECO:0000313" key="3">
    <source>
        <dbReference type="Proteomes" id="UP000717696"/>
    </source>
</evidence>
<reference evidence="2" key="1">
    <citation type="journal article" date="2021" name="Nat. Commun.">
        <title>Genetic determinants of endophytism in the Arabidopsis root mycobiome.</title>
        <authorList>
            <person name="Mesny F."/>
            <person name="Miyauchi S."/>
            <person name="Thiergart T."/>
            <person name="Pickel B."/>
            <person name="Atanasova L."/>
            <person name="Karlsson M."/>
            <person name="Huettel B."/>
            <person name="Barry K.W."/>
            <person name="Haridas S."/>
            <person name="Chen C."/>
            <person name="Bauer D."/>
            <person name="Andreopoulos W."/>
            <person name="Pangilinan J."/>
            <person name="LaButti K."/>
            <person name="Riley R."/>
            <person name="Lipzen A."/>
            <person name="Clum A."/>
            <person name="Drula E."/>
            <person name="Henrissat B."/>
            <person name="Kohler A."/>
            <person name="Grigoriev I.V."/>
            <person name="Martin F.M."/>
            <person name="Hacquard S."/>
        </authorList>
    </citation>
    <scope>NUCLEOTIDE SEQUENCE</scope>
    <source>
        <strain evidence="2">MPI-CAGE-AT-0021</strain>
    </source>
</reference>
<dbReference type="PANTHER" id="PTHR42080:SF3">
    <property type="entry name" value="SRR1-LIKE DOMAIN-CONTAINING PROTEIN"/>
    <property type="match status" value="1"/>
</dbReference>
<proteinExistence type="predicted"/>
<sequence>MPKSNTLYLSEDGCPFGKQVGEKGAILIEKVWELYNFGVPLFTKAQLRDVGGRLDNQAKTVLIEGIDGVRVSHDTIRRGKDLQGDVAFIRFHDIQRLVETPPGSPLPMDRAYCCSLGTSFRKPDDIQRWENGAACHQLKEILNSVPLPKSITKIVCFALGSLVPIGDWPERSYRQHVAALTMVDILKVRTGCDIECYAREPIYTDICKKVLGSHGVTVLDGAKRFLEVDQSTLGFSVSPNVPVKQIITELARPAIMLWSRVKPEKTEVLAWTKQPYGPEGKYIWVSPHLTDPDSLRVRDMVQNEYLRFPFPYNLDRLGDLEIYVRKE</sequence>
<dbReference type="AlphaFoldDB" id="A0A9P9EFQ9"/>
<gene>
    <name evidence="2" type="ORF">B0J13DRAFT_586808</name>
</gene>
<organism evidence="2 3">
    <name type="scientific">Dactylonectria estremocensis</name>
    <dbReference type="NCBI Taxonomy" id="1079267"/>
    <lineage>
        <taxon>Eukaryota</taxon>
        <taxon>Fungi</taxon>
        <taxon>Dikarya</taxon>
        <taxon>Ascomycota</taxon>
        <taxon>Pezizomycotina</taxon>
        <taxon>Sordariomycetes</taxon>
        <taxon>Hypocreomycetidae</taxon>
        <taxon>Hypocreales</taxon>
        <taxon>Nectriaceae</taxon>
        <taxon>Dactylonectria</taxon>
    </lineage>
</organism>
<keyword evidence="3" id="KW-1185">Reference proteome</keyword>
<comment type="caution">
    <text evidence="2">The sequence shown here is derived from an EMBL/GenBank/DDBJ whole genome shotgun (WGS) entry which is preliminary data.</text>
</comment>
<dbReference type="InterPro" id="IPR012942">
    <property type="entry name" value="SRR1-like"/>
</dbReference>
<dbReference type="PANTHER" id="PTHR42080">
    <property type="entry name" value="SRR1 DOMAIN-CONTAINING PROTEIN"/>
    <property type="match status" value="1"/>
</dbReference>